<organism evidence="2 3">
    <name type="scientific">Microbacterium aerolatum</name>
    <dbReference type="NCBI Taxonomy" id="153731"/>
    <lineage>
        <taxon>Bacteria</taxon>
        <taxon>Bacillati</taxon>
        <taxon>Actinomycetota</taxon>
        <taxon>Actinomycetes</taxon>
        <taxon>Micrococcales</taxon>
        <taxon>Microbacteriaceae</taxon>
        <taxon>Microbacterium</taxon>
    </lineage>
</organism>
<name>A0A511AH22_9MICO</name>
<keyword evidence="1" id="KW-1133">Transmembrane helix</keyword>
<feature type="transmembrane region" description="Helical" evidence="1">
    <location>
        <begin position="21"/>
        <end position="42"/>
    </location>
</feature>
<keyword evidence="3" id="KW-1185">Reference proteome</keyword>
<protein>
    <submittedName>
        <fullName evidence="2">Uncharacterized protein</fullName>
    </submittedName>
</protein>
<evidence type="ECO:0000313" key="2">
    <source>
        <dbReference type="EMBL" id="GEK85277.1"/>
    </source>
</evidence>
<proteinExistence type="predicted"/>
<evidence type="ECO:0000313" key="3">
    <source>
        <dbReference type="Proteomes" id="UP000321225"/>
    </source>
</evidence>
<gene>
    <name evidence="2" type="ORF">MAE01_04530</name>
</gene>
<dbReference type="Proteomes" id="UP000321225">
    <property type="component" value="Unassembled WGS sequence"/>
</dbReference>
<accession>A0A511AH22</accession>
<dbReference type="EMBL" id="BJUW01000002">
    <property type="protein sequence ID" value="GEK85277.1"/>
    <property type="molecule type" value="Genomic_DNA"/>
</dbReference>
<feature type="transmembrane region" description="Helical" evidence="1">
    <location>
        <begin position="86"/>
        <end position="113"/>
    </location>
</feature>
<evidence type="ECO:0000256" key="1">
    <source>
        <dbReference type="SAM" id="Phobius"/>
    </source>
</evidence>
<dbReference type="RefSeq" id="WP_147037944.1">
    <property type="nucleotide sequence ID" value="NZ_BJUW01000002.1"/>
</dbReference>
<feature type="transmembrane region" description="Helical" evidence="1">
    <location>
        <begin position="150"/>
        <end position="171"/>
    </location>
</feature>
<keyword evidence="1" id="KW-0812">Transmembrane</keyword>
<comment type="caution">
    <text evidence="2">The sequence shown here is derived from an EMBL/GenBank/DDBJ whole genome shotgun (WGS) entry which is preliminary data.</text>
</comment>
<dbReference type="OrthoDB" id="5062633at2"/>
<reference evidence="2 3" key="1">
    <citation type="submission" date="2019-07" db="EMBL/GenBank/DDBJ databases">
        <title>Whole genome shotgun sequence of Microbacterium aerolatum NBRC 103071.</title>
        <authorList>
            <person name="Hosoyama A."/>
            <person name="Uohara A."/>
            <person name="Ohji S."/>
            <person name="Ichikawa N."/>
        </authorList>
    </citation>
    <scope>NUCLEOTIDE SEQUENCE [LARGE SCALE GENOMIC DNA]</scope>
    <source>
        <strain evidence="2 3">NBRC 103071</strain>
    </source>
</reference>
<keyword evidence="1" id="KW-0472">Membrane</keyword>
<feature type="transmembrane region" description="Helical" evidence="1">
    <location>
        <begin position="192"/>
        <end position="214"/>
    </location>
</feature>
<feature type="transmembrane region" description="Helical" evidence="1">
    <location>
        <begin position="54"/>
        <end position="74"/>
    </location>
</feature>
<sequence length="277" mass="29320">MAEQTAETADAHLWRNETRSLVSGVNLVVLIAAIAAGVFGVFDSMTDADGDRFWGNLVVAAPGIYAGWCMLEIAWKRLASIATVMLRLVSACFFAPAFVAAPIAVIQTIAIAFPGVRDAIAEAQARNGGFHYYWDEGIGQQLFLVPLGGYAIGMCIPLGVALIVTLPIISIRAPHIAAQGSHLEKVDGARRISTTGFVFVGLGATTLGIVLWVFGDGGSILEFPDGVARFLNALSYGYADWDDVMWLLGVLCVVAGVGLMGWGCVRVLFARGRAAQG</sequence>
<feature type="transmembrane region" description="Helical" evidence="1">
    <location>
        <begin position="244"/>
        <end position="269"/>
    </location>
</feature>
<dbReference type="AlphaFoldDB" id="A0A511AH22"/>